<reference evidence="4" key="1">
    <citation type="submission" date="2019-03" db="EMBL/GenBank/DDBJ databases">
        <title>Single cell metagenomics reveals metabolic interactions within the superorganism composed of flagellate Streblomastix strix and complex community of Bacteroidetes bacteria on its surface.</title>
        <authorList>
            <person name="Treitli S.C."/>
            <person name="Kolisko M."/>
            <person name="Husnik F."/>
            <person name="Keeling P."/>
            <person name="Hampl V."/>
        </authorList>
    </citation>
    <scope>NUCLEOTIDE SEQUENCE</scope>
    <source>
        <strain evidence="4">STM</strain>
    </source>
</reference>
<organism evidence="4">
    <name type="scientific">termite gut metagenome</name>
    <dbReference type="NCBI Taxonomy" id="433724"/>
    <lineage>
        <taxon>unclassified sequences</taxon>
        <taxon>metagenomes</taxon>
        <taxon>organismal metagenomes</taxon>
    </lineage>
</organism>
<dbReference type="InterPro" id="IPR051849">
    <property type="entry name" value="GAG-degrading_sulfatase"/>
</dbReference>
<evidence type="ECO:0000313" key="4">
    <source>
        <dbReference type="EMBL" id="KAA6352247.1"/>
    </source>
</evidence>
<dbReference type="InterPro" id="IPR017850">
    <property type="entry name" value="Alkaline_phosphatase_core_sf"/>
</dbReference>
<dbReference type="InterPro" id="IPR024607">
    <property type="entry name" value="Sulfatase_CS"/>
</dbReference>
<dbReference type="PANTHER" id="PTHR46615:SF1">
    <property type="entry name" value="ARYLSULFATASE K"/>
    <property type="match status" value="1"/>
</dbReference>
<accession>A0A5J4T1N9</accession>
<dbReference type="PROSITE" id="PS00149">
    <property type="entry name" value="SULFATASE_2"/>
    <property type="match status" value="1"/>
</dbReference>
<comment type="similarity">
    <text evidence="1">Belongs to the sulfatase family.</text>
</comment>
<dbReference type="Pfam" id="PF00884">
    <property type="entry name" value="Sulfatase"/>
    <property type="match status" value="1"/>
</dbReference>
<dbReference type="InterPro" id="IPR000917">
    <property type="entry name" value="Sulfatase_N"/>
</dbReference>
<protein>
    <submittedName>
        <fullName evidence="4">Arylsulfatase</fullName>
        <ecNumber evidence="4">3.1.6.1</ecNumber>
    </submittedName>
</protein>
<dbReference type="PANTHER" id="PTHR46615">
    <property type="entry name" value="ARYLSULFATASE K"/>
    <property type="match status" value="1"/>
</dbReference>
<evidence type="ECO:0000259" key="3">
    <source>
        <dbReference type="Pfam" id="PF00884"/>
    </source>
</evidence>
<dbReference type="GO" id="GO:0004065">
    <property type="term" value="F:arylsulfatase activity"/>
    <property type="evidence" value="ECO:0007669"/>
    <property type="project" value="UniProtKB-EC"/>
</dbReference>
<dbReference type="AlphaFoldDB" id="A0A5J4T1N9"/>
<evidence type="ECO:0000256" key="2">
    <source>
        <dbReference type="ARBA" id="ARBA00022801"/>
    </source>
</evidence>
<dbReference type="EC" id="3.1.6.1" evidence="4"/>
<evidence type="ECO:0000256" key="1">
    <source>
        <dbReference type="ARBA" id="ARBA00008779"/>
    </source>
</evidence>
<gene>
    <name evidence="4" type="ORF">EZS27_000429</name>
</gene>
<proteinExistence type="inferred from homology"/>
<name>A0A5J4T1N9_9ZZZZ</name>
<dbReference type="CDD" id="cd16155">
    <property type="entry name" value="sulfatase_like"/>
    <property type="match status" value="1"/>
</dbReference>
<dbReference type="Gene3D" id="3.40.720.10">
    <property type="entry name" value="Alkaline Phosphatase, subunit A"/>
    <property type="match status" value="1"/>
</dbReference>
<sequence>MLRKNRQHLSNIKGLSFRVLSSVCCFLTCFVPLIKAQHTQEKKQKRPNILFLLTDDQSYNTVHALGNNTVVTPNMDRLVKEGTAFTQNHVMGGLQGAISMPSRAMLLTGRYLQHLQQDGRIIPTSDKTFPELFRENGYLTFASGKWHSDKASFNRSFSTGSNIFFGGMQQYGTDGHFRPFLHEYDPTGEYVKGRFRSKFSSVCYADASIDFIKSQRNKDKPFLMYIAFNSPHDPRTPPPGYGHKYEAGDIPLPLNFLSKHPFDNGDLNVRDETFLPVPRTPEMIRKEIALYYGMISEVDTQIGRILEALEESGEYDNTIIVFTADNGLSVGQHGLLGKQNLYEHSAKTPLVIVGPGVPKNERNSAFNYLLDLYPTLCDMTGIRYPATVDGKSLKDAIIEKKPLGRDHLTLSYINIQRAFKKDNYKLILYNVNGEERIQLFDLQKDPLEQNNLADALAYGKKIEEFTQLLNKEMHDIGDFCDLSKPGWGYPNVLSLEKITEIKQNK</sequence>
<feature type="domain" description="Sulfatase N-terminal" evidence="3">
    <location>
        <begin position="47"/>
        <end position="382"/>
    </location>
</feature>
<keyword evidence="2 4" id="KW-0378">Hydrolase</keyword>
<comment type="caution">
    <text evidence="4">The sequence shown here is derived from an EMBL/GenBank/DDBJ whole genome shotgun (WGS) entry which is preliminary data.</text>
</comment>
<dbReference type="GO" id="GO:0015024">
    <property type="term" value="F:glucuronate-2-sulfatase activity"/>
    <property type="evidence" value="ECO:0007669"/>
    <property type="project" value="TreeGrafter"/>
</dbReference>
<dbReference type="EMBL" id="SNRY01000004">
    <property type="protein sequence ID" value="KAA6352247.1"/>
    <property type="molecule type" value="Genomic_DNA"/>
</dbReference>
<dbReference type="SUPFAM" id="SSF53649">
    <property type="entry name" value="Alkaline phosphatase-like"/>
    <property type="match status" value="1"/>
</dbReference>